<dbReference type="Proteomes" id="UP001231189">
    <property type="component" value="Unassembled WGS sequence"/>
</dbReference>
<dbReference type="AlphaFoldDB" id="A0AAD8QJ44"/>
<proteinExistence type="predicted"/>
<reference evidence="1" key="1">
    <citation type="submission" date="2023-07" db="EMBL/GenBank/DDBJ databases">
        <title>A chromosome-level genome assembly of Lolium multiflorum.</title>
        <authorList>
            <person name="Chen Y."/>
            <person name="Copetti D."/>
            <person name="Kolliker R."/>
            <person name="Studer B."/>
        </authorList>
    </citation>
    <scope>NUCLEOTIDE SEQUENCE</scope>
    <source>
        <strain evidence="1">02402/16</strain>
        <tissue evidence="1">Leaf</tissue>
    </source>
</reference>
<sequence length="107" mass="12730">MKEIEGSKLRRLTNFELQARIDLLHQQIADEEKQSFGSRHHVKLLQDCEEAVNIKYIRNMETIERLEEKVNWYKAKWTEQVEANRMLLAALSNIRNATDEEIMRSIT</sequence>
<evidence type="ECO:0000313" key="1">
    <source>
        <dbReference type="EMBL" id="KAK1603131.1"/>
    </source>
</evidence>
<comment type="caution">
    <text evidence="1">The sequence shown here is derived from an EMBL/GenBank/DDBJ whole genome shotgun (WGS) entry which is preliminary data.</text>
</comment>
<name>A0AAD8QJ44_LOLMU</name>
<organism evidence="1 2">
    <name type="scientific">Lolium multiflorum</name>
    <name type="common">Italian ryegrass</name>
    <name type="synonym">Lolium perenne subsp. multiflorum</name>
    <dbReference type="NCBI Taxonomy" id="4521"/>
    <lineage>
        <taxon>Eukaryota</taxon>
        <taxon>Viridiplantae</taxon>
        <taxon>Streptophyta</taxon>
        <taxon>Embryophyta</taxon>
        <taxon>Tracheophyta</taxon>
        <taxon>Spermatophyta</taxon>
        <taxon>Magnoliopsida</taxon>
        <taxon>Liliopsida</taxon>
        <taxon>Poales</taxon>
        <taxon>Poaceae</taxon>
        <taxon>BOP clade</taxon>
        <taxon>Pooideae</taxon>
        <taxon>Poodae</taxon>
        <taxon>Poeae</taxon>
        <taxon>Poeae Chloroplast Group 2 (Poeae type)</taxon>
        <taxon>Loliodinae</taxon>
        <taxon>Loliinae</taxon>
        <taxon>Lolium</taxon>
    </lineage>
</organism>
<keyword evidence="2" id="KW-1185">Reference proteome</keyword>
<gene>
    <name evidence="1" type="ORF">QYE76_007745</name>
</gene>
<dbReference type="EMBL" id="JAUUTY010000117">
    <property type="protein sequence ID" value="KAK1603131.1"/>
    <property type="molecule type" value="Genomic_DNA"/>
</dbReference>
<accession>A0AAD8QJ44</accession>
<protein>
    <submittedName>
        <fullName evidence="1">Uncharacterized protein</fullName>
    </submittedName>
</protein>
<evidence type="ECO:0000313" key="2">
    <source>
        <dbReference type="Proteomes" id="UP001231189"/>
    </source>
</evidence>